<dbReference type="Ensembl" id="ENSNBRT00000021273.1">
    <property type="protein sequence ID" value="ENSNBRP00000020713.1"/>
    <property type="gene ID" value="ENSNBRG00000015836.1"/>
</dbReference>
<dbReference type="InterPro" id="IPR026823">
    <property type="entry name" value="cEGF"/>
</dbReference>
<dbReference type="PANTHER" id="PTHR47333:SF5">
    <property type="entry name" value="FIBRILLIN-3"/>
    <property type="match status" value="1"/>
</dbReference>
<evidence type="ECO:0000256" key="2">
    <source>
        <dbReference type="ARBA" id="ARBA00022525"/>
    </source>
</evidence>
<dbReference type="GO" id="GO:0005509">
    <property type="term" value="F:calcium ion binding"/>
    <property type="evidence" value="ECO:0007669"/>
    <property type="project" value="InterPro"/>
</dbReference>
<dbReference type="Pfam" id="PF07645">
    <property type="entry name" value="EGF_CA"/>
    <property type="match status" value="1"/>
</dbReference>
<dbReference type="InterPro" id="IPR017878">
    <property type="entry name" value="TB_dom"/>
</dbReference>
<evidence type="ECO:0000259" key="11">
    <source>
        <dbReference type="PROSITE" id="PS50026"/>
    </source>
</evidence>
<dbReference type="FunFam" id="2.10.25.10:FF:000003">
    <property type="entry name" value="fibrillin-1 isoform X1"/>
    <property type="match status" value="1"/>
</dbReference>
<evidence type="ECO:0000256" key="4">
    <source>
        <dbReference type="ARBA" id="ARBA00022536"/>
    </source>
</evidence>
<keyword evidence="5" id="KW-0732">Signal</keyword>
<comment type="caution">
    <text evidence="9">Lacks conserved residue(s) required for the propagation of feature annotation.</text>
</comment>
<dbReference type="FunFam" id="3.90.290.10:FF:000005">
    <property type="entry name" value="Fibrillin 2"/>
    <property type="match status" value="1"/>
</dbReference>
<keyword evidence="4 9" id="KW-0245">EGF-like domain</keyword>
<evidence type="ECO:0000256" key="10">
    <source>
        <dbReference type="SAM" id="MobiDB-lite"/>
    </source>
</evidence>
<feature type="domain" description="EGF-like" evidence="11">
    <location>
        <begin position="39"/>
        <end position="75"/>
    </location>
</feature>
<evidence type="ECO:0000313" key="14">
    <source>
        <dbReference type="Proteomes" id="UP000261580"/>
    </source>
</evidence>
<keyword evidence="6" id="KW-0677">Repeat</keyword>
<dbReference type="PROSITE" id="PS50026">
    <property type="entry name" value="EGF_3"/>
    <property type="match status" value="2"/>
</dbReference>
<evidence type="ECO:0000256" key="9">
    <source>
        <dbReference type="PROSITE-ProRule" id="PRU00076"/>
    </source>
</evidence>
<dbReference type="InterPro" id="IPR036773">
    <property type="entry name" value="TB_dom_sf"/>
</dbReference>
<reference evidence="13" key="1">
    <citation type="submission" date="2025-08" db="UniProtKB">
        <authorList>
            <consortium name="Ensembl"/>
        </authorList>
    </citation>
    <scope>IDENTIFICATION</scope>
</reference>
<evidence type="ECO:0008006" key="15">
    <source>
        <dbReference type="Google" id="ProtNLM"/>
    </source>
</evidence>
<evidence type="ECO:0000256" key="6">
    <source>
        <dbReference type="ARBA" id="ARBA00022737"/>
    </source>
</evidence>
<feature type="region of interest" description="Disordered" evidence="10">
    <location>
        <begin position="171"/>
        <end position="202"/>
    </location>
</feature>
<evidence type="ECO:0000313" key="13">
    <source>
        <dbReference type="Ensembl" id="ENSNBRP00000020713.1"/>
    </source>
</evidence>
<protein>
    <recommendedName>
        <fullName evidence="15">Fibrillin 1</fullName>
    </recommendedName>
</protein>
<dbReference type="InterPro" id="IPR001881">
    <property type="entry name" value="EGF-like_Ca-bd_dom"/>
</dbReference>
<evidence type="ECO:0000256" key="8">
    <source>
        <dbReference type="ARBA" id="ARBA00023180"/>
    </source>
</evidence>
<keyword evidence="14" id="KW-1185">Reference proteome</keyword>
<dbReference type="PROSITE" id="PS00010">
    <property type="entry name" value="ASX_HYDROXYL"/>
    <property type="match status" value="2"/>
</dbReference>
<comment type="subcellular location">
    <subcellularLocation>
        <location evidence="1">Secreted</location>
        <location evidence="1">Extracellular space</location>
        <location evidence="1">Extracellular matrix</location>
    </subcellularLocation>
</comment>
<evidence type="ECO:0000256" key="3">
    <source>
        <dbReference type="ARBA" id="ARBA00022530"/>
    </source>
</evidence>
<keyword evidence="2" id="KW-0964">Secreted</keyword>
<dbReference type="InterPro" id="IPR049883">
    <property type="entry name" value="NOTCH1_EGF-like"/>
</dbReference>
<proteinExistence type="predicted"/>
<keyword evidence="8" id="KW-0325">Glycoprotein</keyword>
<keyword evidence="7" id="KW-1015">Disulfide bond</keyword>
<organism evidence="13 14">
    <name type="scientific">Neolamprologus brichardi</name>
    <name type="common">Fairy cichlid</name>
    <name type="synonym">Lamprologus brichardi</name>
    <dbReference type="NCBI Taxonomy" id="32507"/>
    <lineage>
        <taxon>Eukaryota</taxon>
        <taxon>Metazoa</taxon>
        <taxon>Chordata</taxon>
        <taxon>Craniata</taxon>
        <taxon>Vertebrata</taxon>
        <taxon>Euteleostomi</taxon>
        <taxon>Actinopterygii</taxon>
        <taxon>Neopterygii</taxon>
        <taxon>Teleostei</taxon>
        <taxon>Neoteleostei</taxon>
        <taxon>Acanthomorphata</taxon>
        <taxon>Ovalentaria</taxon>
        <taxon>Cichlomorphae</taxon>
        <taxon>Cichliformes</taxon>
        <taxon>Cichlidae</taxon>
        <taxon>African cichlids</taxon>
        <taxon>Pseudocrenilabrinae</taxon>
        <taxon>Lamprologini</taxon>
        <taxon>Neolamprologus</taxon>
    </lineage>
</organism>
<feature type="compositionally biased region" description="Low complexity" evidence="10">
    <location>
        <begin position="183"/>
        <end position="202"/>
    </location>
</feature>
<reference evidence="13" key="2">
    <citation type="submission" date="2025-09" db="UniProtKB">
        <authorList>
            <consortium name="Ensembl"/>
        </authorList>
    </citation>
    <scope>IDENTIFICATION</scope>
</reference>
<dbReference type="InterPro" id="IPR052080">
    <property type="entry name" value="vWF_C/EGF_Fibrillin"/>
</dbReference>
<dbReference type="AlphaFoldDB" id="A0A3Q4HJD8"/>
<keyword evidence="3" id="KW-0272">Extracellular matrix</keyword>
<evidence type="ECO:0000256" key="7">
    <source>
        <dbReference type="ARBA" id="ARBA00023157"/>
    </source>
</evidence>
<name>A0A3Q4HJD8_NEOBR</name>
<dbReference type="InterPro" id="IPR000152">
    <property type="entry name" value="EGF-type_Asp/Asn_hydroxyl_site"/>
</dbReference>
<feature type="domain" description="TB" evidence="12">
    <location>
        <begin position="128"/>
        <end position="176"/>
    </location>
</feature>
<dbReference type="Bgee" id="ENSNBRG00000015836">
    <property type="expression patterns" value="Expressed in zone of skin and 6 other cell types or tissues"/>
</dbReference>
<dbReference type="FunFam" id="2.10.25.10:FF:000071">
    <property type="entry name" value="Fibrillin 2"/>
    <property type="match status" value="1"/>
</dbReference>
<dbReference type="InterPro" id="IPR009030">
    <property type="entry name" value="Growth_fac_rcpt_cys_sf"/>
</dbReference>
<dbReference type="PANTHER" id="PTHR47333">
    <property type="entry name" value="VON WILLEBRAND FACTOR C AND EGF DOMAIN-CONTAINING PROTEIN"/>
    <property type="match status" value="1"/>
</dbReference>
<dbReference type="Pfam" id="PF00683">
    <property type="entry name" value="TB"/>
    <property type="match status" value="1"/>
</dbReference>
<evidence type="ECO:0000256" key="1">
    <source>
        <dbReference type="ARBA" id="ARBA00004498"/>
    </source>
</evidence>
<dbReference type="PROSITE" id="PS51364">
    <property type="entry name" value="TB"/>
    <property type="match status" value="1"/>
</dbReference>
<dbReference type="SMART" id="SM00179">
    <property type="entry name" value="EGF_CA"/>
    <property type="match status" value="3"/>
</dbReference>
<dbReference type="Pfam" id="PF12662">
    <property type="entry name" value="cEGF"/>
    <property type="match status" value="1"/>
</dbReference>
<dbReference type="SUPFAM" id="SSF57581">
    <property type="entry name" value="TB module/8-cys domain"/>
    <property type="match status" value="1"/>
</dbReference>
<sequence>RLFNNEPKTNGQCLNAPGGYRCECEMGFTPTEDSKACQDIDECNFQNICVFGTCQNLPGMFRCVCDDGYELDRSGGNCTDINECADPVNCINGLCVNTPGSYLCNCPPDFELNPTGTRICEGENMRKSVCYRNFNDTCENELSFNMTKKMCCCAYNVGKAWNKPCEACPTPATSEFPQSPRDTTTASASTRRAVTAASATTASRPLLTKPCAWVSKPQSAHLYPTCPS</sequence>
<evidence type="ECO:0000256" key="5">
    <source>
        <dbReference type="ARBA" id="ARBA00022729"/>
    </source>
</evidence>
<dbReference type="SMART" id="SM00181">
    <property type="entry name" value="EGF"/>
    <property type="match status" value="3"/>
</dbReference>
<accession>A0A3Q4HJD8</accession>
<dbReference type="GeneTree" id="ENSGT00950000183158"/>
<dbReference type="PROSITE" id="PS01187">
    <property type="entry name" value="EGF_CA"/>
    <property type="match status" value="1"/>
</dbReference>
<feature type="compositionally biased region" description="Polar residues" evidence="10">
    <location>
        <begin position="171"/>
        <end position="182"/>
    </location>
</feature>
<dbReference type="Gene3D" id="2.10.25.10">
    <property type="entry name" value="Laminin"/>
    <property type="match status" value="3"/>
</dbReference>
<dbReference type="CDD" id="cd00054">
    <property type="entry name" value="EGF_CA"/>
    <property type="match status" value="2"/>
</dbReference>
<dbReference type="Gene3D" id="3.90.290.10">
    <property type="entry name" value="TGF-beta binding (TB) domain"/>
    <property type="match status" value="1"/>
</dbReference>
<dbReference type="SUPFAM" id="SSF57184">
    <property type="entry name" value="Growth factor receptor domain"/>
    <property type="match status" value="1"/>
</dbReference>
<dbReference type="InterPro" id="IPR018097">
    <property type="entry name" value="EGF_Ca-bd_CS"/>
</dbReference>
<dbReference type="FunFam" id="2.10.25.10:FF:000131">
    <property type="entry name" value="Fibrillin 2"/>
    <property type="match status" value="1"/>
</dbReference>
<dbReference type="InterPro" id="IPR000742">
    <property type="entry name" value="EGF"/>
</dbReference>
<evidence type="ECO:0000259" key="12">
    <source>
        <dbReference type="PROSITE" id="PS51364"/>
    </source>
</evidence>
<dbReference type="Proteomes" id="UP000261580">
    <property type="component" value="Unassembled WGS sequence"/>
</dbReference>
<feature type="domain" description="EGF-like" evidence="11">
    <location>
        <begin position="80"/>
        <end position="121"/>
    </location>
</feature>